<dbReference type="AlphaFoldDB" id="Q2S1U5"/>
<sequence length="173" mass="18828">MSSTKLGARSGNKLRKKAQIVVNYNHPIRRVKTGESAASVVSGRVSLVGCPINHGTMSSWTRVSFDPGKTGIEAITNDLQKALEDPDTFIHNDMVVWKAFDEVDAQRLTDLGIEASRALVMHVSDTSNSGSGRLYKRIDSEFILLDAMSGGEGYFGRDVLAYMQREHGLVGAA</sequence>
<organism evidence="1 2">
    <name type="scientific">Salinibacter ruber (strain DSM 13855 / M31)</name>
    <dbReference type="NCBI Taxonomy" id="309807"/>
    <lineage>
        <taxon>Bacteria</taxon>
        <taxon>Pseudomonadati</taxon>
        <taxon>Rhodothermota</taxon>
        <taxon>Rhodothermia</taxon>
        <taxon>Rhodothermales</taxon>
        <taxon>Salinibacteraceae</taxon>
        <taxon>Salinibacter</taxon>
    </lineage>
</organism>
<dbReference type="Proteomes" id="UP000008674">
    <property type="component" value="Chromosome"/>
</dbReference>
<dbReference type="EnsemblBacteria" id="ABC45447">
    <property type="protein sequence ID" value="ABC45447"/>
    <property type="gene ID" value="SRU_1718"/>
</dbReference>
<reference evidence="1 2" key="1">
    <citation type="journal article" date="2005" name="Proc. Natl. Acad. Sci. U.S.A.">
        <title>The genome of Salinibacter ruber: convergence and gene exchange among hyperhalophilic bacteria and archaea.</title>
        <authorList>
            <person name="Mongodin E.F."/>
            <person name="Nelson K.E."/>
            <person name="Daugherty S."/>
            <person name="Deboy R.T."/>
            <person name="Wister J."/>
            <person name="Khouri H."/>
            <person name="Weidman J."/>
            <person name="Walsh D.A."/>
            <person name="Papke R.T."/>
            <person name="Sanchez Perez G."/>
            <person name="Sharma A.K."/>
            <person name="Nesbo C.L."/>
            <person name="MacLeod D."/>
            <person name="Bapteste E."/>
            <person name="Doolittle W.F."/>
            <person name="Charlebois R.L."/>
            <person name="Legault B."/>
            <person name="Rodriguez-Valera F."/>
        </authorList>
    </citation>
    <scope>NUCLEOTIDE SEQUENCE [LARGE SCALE GENOMIC DNA]</scope>
    <source>
        <strain evidence="2">DSM 13855 / CECT 5946 / M31</strain>
    </source>
</reference>
<evidence type="ECO:0000313" key="2">
    <source>
        <dbReference type="Proteomes" id="UP000008674"/>
    </source>
</evidence>
<dbReference type="KEGG" id="sru:SRU_1718"/>
<dbReference type="HOGENOM" id="CLU_1721057_0_0_10"/>
<proteinExistence type="predicted"/>
<evidence type="ECO:0000313" key="1">
    <source>
        <dbReference type="EMBL" id="ABC45447.1"/>
    </source>
</evidence>
<accession>Q2S1U5</accession>
<keyword evidence="2" id="KW-1185">Reference proteome</keyword>
<protein>
    <submittedName>
        <fullName evidence="1">Uncharacterized protein</fullName>
    </submittedName>
</protein>
<dbReference type="EMBL" id="CP000159">
    <property type="protein sequence ID" value="ABC45447.1"/>
    <property type="molecule type" value="Genomic_DNA"/>
</dbReference>
<gene>
    <name evidence="1" type="ordered locus">SRU_1718</name>
</gene>
<name>Q2S1U5_SALRD</name>